<comment type="caution">
    <text evidence="3">The sequence shown here is derived from an EMBL/GenBank/DDBJ whole genome shotgun (WGS) entry which is preliminary data.</text>
</comment>
<feature type="transmembrane region" description="Helical" evidence="2">
    <location>
        <begin position="332"/>
        <end position="351"/>
    </location>
</feature>
<feature type="compositionally biased region" description="Basic and acidic residues" evidence="1">
    <location>
        <begin position="32"/>
        <end position="42"/>
    </location>
</feature>
<feature type="transmembrane region" description="Helical" evidence="2">
    <location>
        <begin position="785"/>
        <end position="807"/>
    </location>
</feature>
<feature type="transmembrane region" description="Helical" evidence="2">
    <location>
        <begin position="886"/>
        <end position="906"/>
    </location>
</feature>
<feature type="transmembrane region" description="Helical" evidence="2">
    <location>
        <begin position="656"/>
        <end position="675"/>
    </location>
</feature>
<feature type="transmembrane region" description="Helical" evidence="2">
    <location>
        <begin position="527"/>
        <end position="546"/>
    </location>
</feature>
<feature type="transmembrane region" description="Helical" evidence="2">
    <location>
        <begin position="985"/>
        <end position="1005"/>
    </location>
</feature>
<keyword evidence="4" id="KW-1185">Reference proteome</keyword>
<feature type="transmembrane region" description="Helical" evidence="2">
    <location>
        <begin position="83"/>
        <end position="105"/>
    </location>
</feature>
<proteinExistence type="predicted"/>
<protein>
    <submittedName>
        <fullName evidence="3">Uncharacterized protein</fullName>
    </submittedName>
</protein>
<feature type="transmembrane region" description="Helical" evidence="2">
    <location>
        <begin position="1051"/>
        <end position="1071"/>
    </location>
</feature>
<evidence type="ECO:0000313" key="4">
    <source>
        <dbReference type="Proteomes" id="UP001165085"/>
    </source>
</evidence>
<feature type="transmembrane region" description="Helical" evidence="2">
    <location>
        <begin position="455"/>
        <end position="475"/>
    </location>
</feature>
<gene>
    <name evidence="3" type="ORF">TrST_g12570</name>
</gene>
<feature type="transmembrane region" description="Helical" evidence="2">
    <location>
        <begin position="55"/>
        <end position="77"/>
    </location>
</feature>
<feature type="region of interest" description="Disordered" evidence="1">
    <location>
        <begin position="694"/>
        <end position="726"/>
    </location>
</feature>
<feature type="transmembrane region" description="Helical" evidence="2">
    <location>
        <begin position="607"/>
        <end position="626"/>
    </location>
</feature>
<feature type="transmembrane region" description="Helical" evidence="2">
    <location>
        <begin position="168"/>
        <end position="187"/>
    </location>
</feature>
<dbReference type="EMBL" id="BRXY01000267">
    <property type="protein sequence ID" value="GMH82387.1"/>
    <property type="molecule type" value="Genomic_DNA"/>
</dbReference>
<feature type="transmembrane region" description="Helical" evidence="2">
    <location>
        <begin position="566"/>
        <end position="587"/>
    </location>
</feature>
<dbReference type="OrthoDB" id="10402659at2759"/>
<dbReference type="Proteomes" id="UP001165085">
    <property type="component" value="Unassembled WGS sequence"/>
</dbReference>
<feature type="transmembrane region" description="Helical" evidence="2">
    <location>
        <begin position="247"/>
        <end position="271"/>
    </location>
</feature>
<feature type="transmembrane region" description="Helical" evidence="2">
    <location>
        <begin position="844"/>
        <end position="863"/>
    </location>
</feature>
<feature type="compositionally biased region" description="Polar residues" evidence="1">
    <location>
        <begin position="1110"/>
        <end position="1123"/>
    </location>
</feature>
<feature type="region of interest" description="Disordered" evidence="1">
    <location>
        <begin position="1"/>
        <end position="46"/>
    </location>
</feature>
<reference evidence="4" key="1">
    <citation type="journal article" date="2023" name="Commun. Biol.">
        <title>Genome analysis of Parmales, the sister group of diatoms, reveals the evolutionary specialization of diatoms from phago-mixotrophs to photoautotrophs.</title>
        <authorList>
            <person name="Ban H."/>
            <person name="Sato S."/>
            <person name="Yoshikawa S."/>
            <person name="Yamada K."/>
            <person name="Nakamura Y."/>
            <person name="Ichinomiya M."/>
            <person name="Sato N."/>
            <person name="Blanc-Mathieu R."/>
            <person name="Endo H."/>
            <person name="Kuwata A."/>
            <person name="Ogata H."/>
        </authorList>
    </citation>
    <scope>NUCLEOTIDE SEQUENCE [LARGE SCALE GENOMIC DNA]</scope>
    <source>
        <strain evidence="4">NIES 3701</strain>
    </source>
</reference>
<keyword evidence="2" id="KW-0472">Membrane</keyword>
<keyword evidence="2" id="KW-0812">Transmembrane</keyword>
<feature type="transmembrane region" description="Helical" evidence="2">
    <location>
        <begin position="487"/>
        <end position="506"/>
    </location>
</feature>
<evidence type="ECO:0000256" key="2">
    <source>
        <dbReference type="SAM" id="Phobius"/>
    </source>
</evidence>
<feature type="transmembrane region" description="Helical" evidence="2">
    <location>
        <begin position="756"/>
        <end position="779"/>
    </location>
</feature>
<feature type="transmembrane region" description="Helical" evidence="2">
    <location>
        <begin position="117"/>
        <end position="137"/>
    </location>
</feature>
<name>A0A9W7B781_9STRA</name>
<evidence type="ECO:0000256" key="1">
    <source>
        <dbReference type="SAM" id="MobiDB-lite"/>
    </source>
</evidence>
<feature type="compositionally biased region" description="Acidic residues" evidence="1">
    <location>
        <begin position="694"/>
        <end position="710"/>
    </location>
</feature>
<feature type="compositionally biased region" description="Low complexity" evidence="1">
    <location>
        <begin position="1173"/>
        <end position="1187"/>
    </location>
</feature>
<feature type="transmembrane region" description="Helical" evidence="2">
    <location>
        <begin position="392"/>
        <end position="411"/>
    </location>
</feature>
<feature type="compositionally biased region" description="Polar residues" evidence="1">
    <location>
        <begin position="1188"/>
        <end position="1204"/>
    </location>
</feature>
<accession>A0A9W7B781</accession>
<feature type="region of interest" description="Disordered" evidence="1">
    <location>
        <begin position="1105"/>
        <end position="1246"/>
    </location>
</feature>
<evidence type="ECO:0000313" key="3">
    <source>
        <dbReference type="EMBL" id="GMH82387.1"/>
    </source>
</evidence>
<organism evidence="3 4">
    <name type="scientific">Triparma strigata</name>
    <dbReference type="NCBI Taxonomy" id="1606541"/>
    <lineage>
        <taxon>Eukaryota</taxon>
        <taxon>Sar</taxon>
        <taxon>Stramenopiles</taxon>
        <taxon>Ochrophyta</taxon>
        <taxon>Bolidophyceae</taxon>
        <taxon>Parmales</taxon>
        <taxon>Triparmaceae</taxon>
        <taxon>Triparma</taxon>
    </lineage>
</organism>
<keyword evidence="2" id="KW-1133">Transmembrane helix</keyword>
<sequence>MQTNPITGPFEGVHPREGRGGSDTVYDNPDLIDVRDSEESRPRSTMHSKKPRVSLFWQVFTATGAAIGVVPAAYYFFTLEERIYRTSVLIFGPMSFLFLVNAFMSNPYSVGSLLGRYYIMEAISVFLLMLQSVLVALGDFKKNGLPQSDAIESVAAEVGFKDEFLKTGIFYLAVGVILVPILALRMFRGKQKLGNPSKISVSKVKKVLYRSYPEAVAASALCMSYFIAESIGCIYREDTYYKCTDVIASNSAFSILFVVGVIHKGFVEPFGVISNDVGMMTLNIDFSKQMQVISGFFASTFCLFLYASADEVDDLETWYDSERSRFFRSSSFRYKLTGIAMNLVFIHFMTLPIGRNDDEGGGGSSARAWFALRAKAILGTTNPLEFAPAVRFSLIVFSAGTFLILAPFLYMVVREKKKKASTYAGLVDSFWFLLFSSVCLFTMSRPRGSRKRAAAAYLLLPAFTLSWSVGLVWLYTVDPEIQGVEPLRKAGMVLLICVLTVVFFPVHELAARYLIDFMGDEDIQKHLLSTFQLALSIFGPCIFLVSESGTCVMTKSLSSCQVFTKTSTVVETHLLLALVFIQSFGFLFKRKTLSDIAHLENIKLHELFIWGSFTVNSVLTAIVFGMRPRDSDDYNLESSPNLTLDPDPTAIFANGVHYFIIFSWIVVLWLESLYLKAINMRQIRLSNPSVNFDDDEIDNDTDDDEGDDETGSTTTSVSPKKESPRSFIKRQFKKARSALRAAGAEDEPVIARAHQWFLLVLAASKPMLSLITIITRALGYDRASTIIGILVTDLFEISGVACILYIFCDLREGKKYKCLFAAMSIPGGQVLELISRHLALRRSFFSDLISTRILIYAVLSAYISSRMYRTMLNVIQDVPGAKLKKIVANVVFGSMFTYLPPLLYIAMEHVSCVWRLHSVEPMLFERMDIWDTKVICVSSFHGCKALNFHIAMTGMFTLNFSPQWQDPHRGYFLTLEKIITLKMKVTETVIFIAYVIATFTALFVYGTRDRGWGDIDLIEAAVKITRLGELPPELGPNFPETIAENNTNIDYFLYFEYATWVFIFSFQYYVGGRKASLAKKREQSVCAGSALQVCKATTFTLDNGGVENNEGVQHSGGNMNGSGSPLPTKTKRKKRLTAKFDPPTNVEMTSKEKRLEVGNSKSIWEGGTKGMHRSSSSSRSSASSRISMGSQTSRLSERTSQQGRGTVFGKSMGLESELDHVVEEDEEEDHSNFMDKTGFTLGPGIV</sequence>
<feature type="transmembrane region" description="Helical" evidence="2">
    <location>
        <begin position="207"/>
        <end position="227"/>
    </location>
</feature>
<dbReference type="AlphaFoldDB" id="A0A9W7B781"/>
<feature type="transmembrane region" description="Helical" evidence="2">
    <location>
        <begin position="292"/>
        <end position="309"/>
    </location>
</feature>